<feature type="domain" description="Ig-like" evidence="5">
    <location>
        <begin position="224"/>
        <end position="349"/>
    </location>
</feature>
<feature type="domain" description="Ig-like" evidence="5">
    <location>
        <begin position="358"/>
        <end position="439"/>
    </location>
</feature>
<evidence type="ECO:0000256" key="1">
    <source>
        <dbReference type="ARBA" id="ARBA00023157"/>
    </source>
</evidence>
<dbReference type="Proteomes" id="UP000579812">
    <property type="component" value="Unassembled WGS sequence"/>
</dbReference>
<accession>A0A7J6BYU4</accession>
<protein>
    <recommendedName>
        <fullName evidence="5">Ig-like domain-containing protein</fullName>
    </recommendedName>
</protein>
<dbReference type="InterPro" id="IPR013783">
    <property type="entry name" value="Ig-like_fold"/>
</dbReference>
<reference evidence="6 7" key="1">
    <citation type="submission" date="2020-04" db="EMBL/GenBank/DDBJ databases">
        <title>Chromosome-level genome assembly of a cyprinid fish Onychostoma macrolepis by integration of Nanopore Sequencing, Bionano and Hi-C technology.</title>
        <authorList>
            <person name="Wang D."/>
        </authorList>
    </citation>
    <scope>NUCLEOTIDE SEQUENCE [LARGE SCALE GENOMIC DNA]</scope>
    <source>
        <strain evidence="6">SWU-2019</strain>
        <tissue evidence="6">Muscle</tissue>
    </source>
</reference>
<gene>
    <name evidence="6" type="ORF">G5714_018364</name>
</gene>
<dbReference type="EMBL" id="JAAMOB010000019">
    <property type="protein sequence ID" value="KAF4100168.1"/>
    <property type="molecule type" value="Genomic_DNA"/>
</dbReference>
<feature type="chain" id="PRO_5029666108" description="Ig-like domain-containing protein" evidence="4">
    <location>
        <begin position="19"/>
        <end position="488"/>
    </location>
</feature>
<keyword evidence="4" id="KW-0732">Signal</keyword>
<name>A0A7J6BYU4_9TELE</name>
<keyword evidence="3" id="KW-1133">Transmembrane helix</keyword>
<sequence length="488" mass="54536">MSIWLMMIWVSHIVGTAAKPFIVTQWPTVAEVMAGEDVILNCSIVELYSPCSTVAWLRVVPENATISLTDRLQIDPHHSSNQWTSICTAVITNSTVHDSSMYYCAAVQSRFAHIGNGSRVIVKEHTVFPVIDILTPLIRNGPLVPLQCVVNGVKASRVHMFWTVEGRKEKGQPVLTHGNNGAIQISRNQILITAEEWERKVQCVCVVEFGGQLYTKTLQPHDAPDVCYAVKYTYLSVCLIFGLLLLRWREQFISSPSVKVRSGERVTMHCQLNEVQSFCHTVAWVRVHPVSGVIDILQDSNFPHQTKDQVETTVCQAYIYNATVQDSGTYYCIATDREHMYLGNGTAVTVQADSTVMPSIDIMAFSSSNNHDSTVTLQCTVGGFASSRVNVHWLVGSRKENGQTLFVWEEGEEKSVKTHNYVAVSAEEWRTGGACTCVVKFGGWMFNKTLHYYDIQDTCYPLVSVTRIFALVTALLFLTTSLILSRCF</sequence>
<comment type="caution">
    <text evidence="6">The sequence shown here is derived from an EMBL/GenBank/DDBJ whole genome shotgun (WGS) entry which is preliminary data.</text>
</comment>
<dbReference type="InterPro" id="IPR051755">
    <property type="entry name" value="Ig-like_CS_Receptor"/>
</dbReference>
<evidence type="ECO:0000256" key="2">
    <source>
        <dbReference type="ARBA" id="ARBA00023180"/>
    </source>
</evidence>
<dbReference type="InterPro" id="IPR003599">
    <property type="entry name" value="Ig_sub"/>
</dbReference>
<keyword evidence="1" id="KW-1015">Disulfide bond</keyword>
<keyword evidence="3" id="KW-0812">Transmembrane</keyword>
<dbReference type="SUPFAM" id="SSF48726">
    <property type="entry name" value="Immunoglobulin"/>
    <property type="match status" value="4"/>
</dbReference>
<dbReference type="PANTHER" id="PTHR19971">
    <property type="entry name" value="SIGNAL-REGULATORY PROTEIN BETA"/>
    <property type="match status" value="1"/>
</dbReference>
<dbReference type="Gene3D" id="2.60.40.10">
    <property type="entry name" value="Immunoglobulins"/>
    <property type="match status" value="4"/>
</dbReference>
<dbReference type="Pfam" id="PF07654">
    <property type="entry name" value="C1-set"/>
    <property type="match status" value="1"/>
</dbReference>
<organism evidence="6 7">
    <name type="scientific">Onychostoma macrolepis</name>
    <dbReference type="NCBI Taxonomy" id="369639"/>
    <lineage>
        <taxon>Eukaryota</taxon>
        <taxon>Metazoa</taxon>
        <taxon>Chordata</taxon>
        <taxon>Craniata</taxon>
        <taxon>Vertebrata</taxon>
        <taxon>Euteleostomi</taxon>
        <taxon>Actinopterygii</taxon>
        <taxon>Neopterygii</taxon>
        <taxon>Teleostei</taxon>
        <taxon>Ostariophysi</taxon>
        <taxon>Cypriniformes</taxon>
        <taxon>Cyprinidae</taxon>
        <taxon>Acrossocheilinae</taxon>
        <taxon>Onychostoma</taxon>
    </lineage>
</organism>
<keyword evidence="2" id="KW-0325">Glycoprotein</keyword>
<keyword evidence="3" id="KW-0472">Membrane</keyword>
<feature type="signal peptide" evidence="4">
    <location>
        <begin position="1"/>
        <end position="18"/>
    </location>
</feature>
<dbReference type="Pfam" id="PF07686">
    <property type="entry name" value="V-set"/>
    <property type="match status" value="1"/>
</dbReference>
<dbReference type="InterPro" id="IPR007110">
    <property type="entry name" value="Ig-like_dom"/>
</dbReference>
<dbReference type="AlphaFoldDB" id="A0A7J6BYU4"/>
<feature type="transmembrane region" description="Helical" evidence="3">
    <location>
        <begin position="465"/>
        <end position="484"/>
    </location>
</feature>
<keyword evidence="7" id="KW-1185">Reference proteome</keyword>
<dbReference type="InterPro" id="IPR013106">
    <property type="entry name" value="Ig_V-set"/>
</dbReference>
<dbReference type="PROSITE" id="PS50835">
    <property type="entry name" value="IG_LIKE"/>
    <property type="match status" value="4"/>
</dbReference>
<evidence type="ECO:0000256" key="3">
    <source>
        <dbReference type="SAM" id="Phobius"/>
    </source>
</evidence>
<evidence type="ECO:0000259" key="5">
    <source>
        <dbReference type="PROSITE" id="PS50835"/>
    </source>
</evidence>
<evidence type="ECO:0000256" key="4">
    <source>
        <dbReference type="SAM" id="SignalP"/>
    </source>
</evidence>
<dbReference type="InterPro" id="IPR036179">
    <property type="entry name" value="Ig-like_dom_sf"/>
</dbReference>
<feature type="domain" description="Ig-like" evidence="5">
    <location>
        <begin position="20"/>
        <end position="106"/>
    </location>
</feature>
<dbReference type="SMART" id="SM00409">
    <property type="entry name" value="IG"/>
    <property type="match status" value="2"/>
</dbReference>
<evidence type="ECO:0000313" key="6">
    <source>
        <dbReference type="EMBL" id="KAF4100168.1"/>
    </source>
</evidence>
<proteinExistence type="predicted"/>
<evidence type="ECO:0000313" key="7">
    <source>
        <dbReference type="Proteomes" id="UP000579812"/>
    </source>
</evidence>
<feature type="domain" description="Ig-like" evidence="5">
    <location>
        <begin position="129"/>
        <end position="219"/>
    </location>
</feature>
<dbReference type="InterPro" id="IPR003597">
    <property type="entry name" value="Ig_C1-set"/>
</dbReference>